<evidence type="ECO:0000256" key="2">
    <source>
        <dbReference type="ARBA" id="ARBA00004906"/>
    </source>
</evidence>
<dbReference type="OrthoDB" id="6359816at2759"/>
<dbReference type="PANTHER" id="PTHR47274:SF7">
    <property type="entry name" value="(RAPE) HYPOTHETICAL PROTEIN"/>
    <property type="match status" value="1"/>
</dbReference>
<comment type="function">
    <text evidence="1">May act as a substrate-specific adapter of an E3 ubiquitin-protein ligase complex (CUL3-RBX1-BTB) which mediates the ubiquitination and subsequent proteasomal degradation of target proteins.</text>
</comment>
<gene>
    <name evidence="4" type="ORF">MERR_LOCUS41598</name>
</gene>
<evidence type="ECO:0000313" key="5">
    <source>
        <dbReference type="Proteomes" id="UP000467841"/>
    </source>
</evidence>
<dbReference type="InterPro" id="IPR011333">
    <property type="entry name" value="SKP1/BTB/POZ_sf"/>
</dbReference>
<organism evidence="4 5">
    <name type="scientific">Microthlaspi erraticum</name>
    <dbReference type="NCBI Taxonomy" id="1685480"/>
    <lineage>
        <taxon>Eukaryota</taxon>
        <taxon>Viridiplantae</taxon>
        <taxon>Streptophyta</taxon>
        <taxon>Embryophyta</taxon>
        <taxon>Tracheophyta</taxon>
        <taxon>Spermatophyta</taxon>
        <taxon>Magnoliopsida</taxon>
        <taxon>eudicotyledons</taxon>
        <taxon>Gunneridae</taxon>
        <taxon>Pentapetalae</taxon>
        <taxon>rosids</taxon>
        <taxon>malvids</taxon>
        <taxon>Brassicales</taxon>
        <taxon>Brassicaceae</taxon>
        <taxon>Coluteocarpeae</taxon>
        <taxon>Microthlaspi</taxon>
    </lineage>
</organism>
<dbReference type="GO" id="GO:0016567">
    <property type="term" value="P:protein ubiquitination"/>
    <property type="evidence" value="ECO:0007669"/>
    <property type="project" value="UniProtKB-UniPathway"/>
</dbReference>
<evidence type="ECO:0000259" key="3">
    <source>
        <dbReference type="Pfam" id="PF00651"/>
    </source>
</evidence>
<comment type="pathway">
    <text evidence="2">Protein modification; protein ubiquitination.</text>
</comment>
<dbReference type="InterPro" id="IPR044784">
    <property type="entry name" value="At1g01640-like"/>
</dbReference>
<dbReference type="Gene3D" id="3.30.710.10">
    <property type="entry name" value="Potassium Channel Kv1.1, Chain A"/>
    <property type="match status" value="1"/>
</dbReference>
<comment type="caution">
    <text evidence="4">The sequence shown here is derived from an EMBL/GenBank/DDBJ whole genome shotgun (WGS) entry which is preliminary data.</text>
</comment>
<dbReference type="InterPro" id="IPR000210">
    <property type="entry name" value="BTB/POZ_dom"/>
</dbReference>
<evidence type="ECO:0000313" key="4">
    <source>
        <dbReference type="EMBL" id="CAA7054362.1"/>
    </source>
</evidence>
<dbReference type="Gene3D" id="1.25.40.420">
    <property type="match status" value="1"/>
</dbReference>
<feature type="domain" description="BTB" evidence="3">
    <location>
        <begin position="1"/>
        <end position="75"/>
    </location>
</feature>
<keyword evidence="5" id="KW-1185">Reference proteome</keyword>
<name>A0A6D2KBJ1_9BRAS</name>
<reference evidence="4" key="1">
    <citation type="submission" date="2020-01" db="EMBL/GenBank/DDBJ databases">
        <authorList>
            <person name="Mishra B."/>
        </authorList>
    </citation>
    <scope>NUCLEOTIDE SEQUENCE [LARGE SCALE GENOMIC DNA]</scope>
</reference>
<dbReference type="UniPathway" id="UPA00143"/>
<sequence length="154" mass="17277">MMFESDKFKASSMMETVTVSDLKHEELVAFVEFIYSDGSMLSENAKQHAVSLYRAAAEYEIPHLGDLCRNVLISSLNSSNALKVLALSENPSDNALSDAALKVIKTHQRTIFASAEFEAFVVHHPILTVKIFKFISAVCHPIHHPAYYSHIFNY</sequence>
<evidence type="ECO:0000256" key="1">
    <source>
        <dbReference type="ARBA" id="ARBA00002668"/>
    </source>
</evidence>
<dbReference type="Pfam" id="PF00651">
    <property type="entry name" value="BTB"/>
    <property type="match status" value="1"/>
</dbReference>
<dbReference type="Proteomes" id="UP000467841">
    <property type="component" value="Unassembled WGS sequence"/>
</dbReference>
<protein>
    <recommendedName>
        <fullName evidence="3">BTB domain-containing protein</fullName>
    </recommendedName>
</protein>
<dbReference type="PANTHER" id="PTHR47274">
    <property type="entry name" value="BTB/POZ DOMAIN CONTAINING PROTEIN, EXPRESSED-RELATED"/>
    <property type="match status" value="1"/>
</dbReference>
<dbReference type="SUPFAM" id="SSF54695">
    <property type="entry name" value="POZ domain"/>
    <property type="match status" value="1"/>
</dbReference>
<dbReference type="EMBL" id="CACVBM020001573">
    <property type="protein sequence ID" value="CAA7054362.1"/>
    <property type="molecule type" value="Genomic_DNA"/>
</dbReference>
<dbReference type="AlphaFoldDB" id="A0A6D2KBJ1"/>
<proteinExistence type="predicted"/>
<accession>A0A6D2KBJ1</accession>